<dbReference type="EC" id="3.1.4.58" evidence="2"/>
<feature type="short sequence motif" description="HXTX 2" evidence="2">
    <location>
        <begin position="121"/>
        <end position="124"/>
    </location>
</feature>
<reference evidence="3 4" key="1">
    <citation type="submission" date="2020-11" db="EMBL/GenBank/DDBJ databases">
        <title>genome sequence of strain KACC 18849.</title>
        <authorList>
            <person name="Gao J."/>
            <person name="Zhang X."/>
        </authorList>
    </citation>
    <scope>NUCLEOTIDE SEQUENCE [LARGE SCALE GENOMIC DNA]</scope>
    <source>
        <strain evidence="3 4">KACC 18849</strain>
    </source>
</reference>
<dbReference type="HAMAP" id="MF_01940">
    <property type="entry name" value="RNA_CPDase"/>
    <property type="match status" value="1"/>
</dbReference>
<dbReference type="InterPro" id="IPR004175">
    <property type="entry name" value="RNA_CPDase"/>
</dbReference>
<protein>
    <recommendedName>
        <fullName evidence="2">RNA 2',3'-cyclic phosphodiesterase</fullName>
        <shortName evidence="2">RNA 2',3'-CPDase</shortName>
        <ecNumber evidence="2">3.1.4.58</ecNumber>
    </recommendedName>
</protein>
<dbReference type="InterPro" id="IPR009097">
    <property type="entry name" value="Cyclic_Pdiesterase"/>
</dbReference>
<keyword evidence="4" id="KW-1185">Reference proteome</keyword>
<evidence type="ECO:0000313" key="4">
    <source>
        <dbReference type="Proteomes" id="UP000639859"/>
    </source>
</evidence>
<gene>
    <name evidence="3" type="primary">thpR</name>
    <name evidence="3" type="ORF">I4Q42_07420</name>
</gene>
<accession>A0ABS0SW51</accession>
<organism evidence="3 4">
    <name type="scientific">Caulobacter hibisci</name>
    <dbReference type="NCBI Taxonomy" id="2035993"/>
    <lineage>
        <taxon>Bacteria</taxon>
        <taxon>Pseudomonadati</taxon>
        <taxon>Pseudomonadota</taxon>
        <taxon>Alphaproteobacteria</taxon>
        <taxon>Caulobacterales</taxon>
        <taxon>Caulobacteraceae</taxon>
        <taxon>Caulobacter</taxon>
    </lineage>
</organism>
<feature type="short sequence motif" description="HXTX 1" evidence="2">
    <location>
        <begin position="37"/>
        <end position="40"/>
    </location>
</feature>
<keyword evidence="1 2" id="KW-0378">Hydrolase</keyword>
<comment type="function">
    <text evidence="2">Hydrolyzes RNA 2',3'-cyclic phosphodiester to an RNA 2'-phosphomonoester.</text>
</comment>
<comment type="catalytic activity">
    <reaction evidence="2">
        <text>a 3'-end 2',3'-cyclophospho-ribonucleotide-RNA + H2O = a 3'-end 2'-phospho-ribonucleotide-RNA + H(+)</text>
        <dbReference type="Rhea" id="RHEA:11828"/>
        <dbReference type="Rhea" id="RHEA-COMP:10464"/>
        <dbReference type="Rhea" id="RHEA-COMP:17353"/>
        <dbReference type="ChEBI" id="CHEBI:15377"/>
        <dbReference type="ChEBI" id="CHEBI:15378"/>
        <dbReference type="ChEBI" id="CHEBI:83064"/>
        <dbReference type="ChEBI" id="CHEBI:173113"/>
        <dbReference type="EC" id="3.1.4.58"/>
    </reaction>
</comment>
<name>A0ABS0SW51_9CAUL</name>
<proteinExistence type="inferred from homology"/>
<dbReference type="PANTHER" id="PTHR35561">
    <property type="entry name" value="RNA 2',3'-CYCLIC PHOSPHODIESTERASE"/>
    <property type="match status" value="1"/>
</dbReference>
<evidence type="ECO:0000313" key="3">
    <source>
        <dbReference type="EMBL" id="MBI1683491.1"/>
    </source>
</evidence>
<sequence length="179" mass="19995">MIRLFTAIALPPEIGGPLQSRQSGIEGAHWRPLEALHVTLRFIGDVQETDAADLDEALSEIEAPAFDLELKGAGHFGEGVEMHAVWAGVEDQPLLRRLQKANESAARHVGLKPETRGYLPHVTLAYLKRATVPEVGAWVQRHNLLHSPPFRVDRFGLYSSWQTKEGSAYRLEREYPLQG</sequence>
<comment type="caution">
    <text evidence="3">The sequence shown here is derived from an EMBL/GenBank/DDBJ whole genome shotgun (WGS) entry which is preliminary data.</text>
</comment>
<evidence type="ECO:0000256" key="2">
    <source>
        <dbReference type="HAMAP-Rule" id="MF_01940"/>
    </source>
</evidence>
<dbReference type="EMBL" id="JADWOX010000003">
    <property type="protein sequence ID" value="MBI1683491.1"/>
    <property type="molecule type" value="Genomic_DNA"/>
</dbReference>
<dbReference type="NCBIfam" id="TIGR02258">
    <property type="entry name" value="2_5_ligase"/>
    <property type="match status" value="1"/>
</dbReference>
<dbReference type="SUPFAM" id="SSF55144">
    <property type="entry name" value="LigT-like"/>
    <property type="match status" value="1"/>
</dbReference>
<dbReference type="PANTHER" id="PTHR35561:SF1">
    <property type="entry name" value="RNA 2',3'-CYCLIC PHOSPHODIESTERASE"/>
    <property type="match status" value="1"/>
</dbReference>
<feature type="active site" description="Proton acceptor" evidence="2">
    <location>
        <position position="121"/>
    </location>
</feature>
<dbReference type="RefSeq" id="WP_198575414.1">
    <property type="nucleotide sequence ID" value="NZ_JADWOX010000003.1"/>
</dbReference>
<feature type="active site" description="Proton donor" evidence="2">
    <location>
        <position position="37"/>
    </location>
</feature>
<dbReference type="Gene3D" id="3.90.1140.10">
    <property type="entry name" value="Cyclic phosphodiesterase"/>
    <property type="match status" value="1"/>
</dbReference>
<dbReference type="Proteomes" id="UP000639859">
    <property type="component" value="Unassembled WGS sequence"/>
</dbReference>
<dbReference type="Pfam" id="PF13563">
    <property type="entry name" value="2_5_RNA_ligase2"/>
    <property type="match status" value="1"/>
</dbReference>
<comment type="similarity">
    <text evidence="2">Belongs to the 2H phosphoesterase superfamily. ThpR family.</text>
</comment>
<evidence type="ECO:0000256" key="1">
    <source>
        <dbReference type="ARBA" id="ARBA00022801"/>
    </source>
</evidence>